<comment type="caution">
    <text evidence="2">The sequence shown here is derived from an EMBL/GenBank/DDBJ whole genome shotgun (WGS) entry which is preliminary data.</text>
</comment>
<feature type="compositionally biased region" description="Acidic residues" evidence="1">
    <location>
        <begin position="172"/>
        <end position="183"/>
    </location>
</feature>
<dbReference type="EMBL" id="JAPMOS010000293">
    <property type="protein sequence ID" value="KAJ4453232.1"/>
    <property type="molecule type" value="Genomic_DNA"/>
</dbReference>
<sequence length="183" mass="21975">MNKDLEKKCKYFDDILAIATRFDIILNDEDLTCEIQCDNRRLENECETQFTKLNEIADQLQQMKKKGNEELIEKYTKLRMEAIEKLMRDIRKFIYNEMKEQVECFDKAQLFDSSDYGEILDALFKSLEYCGRLYKKSLNYKTNKKNGRYMLPMRIKKIIDDVNHKNEKDAEKNDEEESENETD</sequence>
<evidence type="ECO:0000313" key="3">
    <source>
        <dbReference type="Proteomes" id="UP001141327"/>
    </source>
</evidence>
<gene>
    <name evidence="2" type="ORF">PAPYR_12348</name>
</gene>
<feature type="region of interest" description="Disordered" evidence="1">
    <location>
        <begin position="162"/>
        <end position="183"/>
    </location>
</feature>
<reference evidence="2" key="1">
    <citation type="journal article" date="2022" name="bioRxiv">
        <title>Genomics of Preaxostyla Flagellates Illuminates Evolutionary Transitions and the Path Towards Mitochondrial Loss.</title>
        <authorList>
            <person name="Novak L.V.F."/>
            <person name="Treitli S.C."/>
            <person name="Pyrih J."/>
            <person name="Halakuc P."/>
            <person name="Pipaliya S.V."/>
            <person name="Vacek V."/>
            <person name="Brzon O."/>
            <person name="Soukal P."/>
            <person name="Eme L."/>
            <person name="Dacks J.B."/>
            <person name="Karnkowska A."/>
            <person name="Elias M."/>
            <person name="Hampl V."/>
        </authorList>
    </citation>
    <scope>NUCLEOTIDE SEQUENCE</scope>
    <source>
        <strain evidence="2">RCP-MX</strain>
    </source>
</reference>
<name>A0ABQ8U4J7_9EUKA</name>
<keyword evidence="3" id="KW-1185">Reference proteome</keyword>
<dbReference type="Proteomes" id="UP001141327">
    <property type="component" value="Unassembled WGS sequence"/>
</dbReference>
<protein>
    <submittedName>
        <fullName evidence="2">Uncharacterized protein</fullName>
    </submittedName>
</protein>
<evidence type="ECO:0000313" key="2">
    <source>
        <dbReference type="EMBL" id="KAJ4453232.1"/>
    </source>
</evidence>
<organism evidence="2 3">
    <name type="scientific">Paratrimastix pyriformis</name>
    <dbReference type="NCBI Taxonomy" id="342808"/>
    <lineage>
        <taxon>Eukaryota</taxon>
        <taxon>Metamonada</taxon>
        <taxon>Preaxostyla</taxon>
        <taxon>Paratrimastigidae</taxon>
        <taxon>Paratrimastix</taxon>
    </lineage>
</organism>
<accession>A0ABQ8U4J7</accession>
<evidence type="ECO:0000256" key="1">
    <source>
        <dbReference type="SAM" id="MobiDB-lite"/>
    </source>
</evidence>
<proteinExistence type="predicted"/>
<feature type="compositionally biased region" description="Basic and acidic residues" evidence="1">
    <location>
        <begin position="162"/>
        <end position="171"/>
    </location>
</feature>